<dbReference type="Proteomes" id="UP000007590">
    <property type="component" value="Chromosome"/>
</dbReference>
<dbReference type="HOGENOM" id="CLU_342802_0_0_10"/>
<dbReference type="OrthoDB" id="1801976at2"/>
<dbReference type="STRING" id="929556.Solca_0501"/>
<accession>H8KXV7</accession>
<evidence type="ECO:0000256" key="1">
    <source>
        <dbReference type="SAM" id="Phobius"/>
    </source>
</evidence>
<dbReference type="Pfam" id="PF08487">
    <property type="entry name" value="VIT"/>
    <property type="match status" value="1"/>
</dbReference>
<sequence>MKLKHLTTMNRIGLLLIALSFLLFALRNPAHSANNFTFFWLHYLPAISFLFFSLIIREGKSFIQNLVSPNVIYSFLLFNISAFALNKEITVFDDSVNWLCLLLMVSSISLLLFATFEFESGFLVSLLCFFLGIATFLYAYFALLLASTYPIAILGAIVLGLSLHLLVPLLLLCVTIASFSTLQRKHTGLWPSYSIGLLIPLITAIVWVFVWQNRIEKIKTTTSLSLLNSESSLPNWVTVSQQLAPDLLTVKILKSGLLYRTFQDNIGFFEMPSGLTNEPKKHDPLIVLSSLGTPSEMLDRSSSINMLKVLSRNRHQTQEQLWSGDHLSVSRINSNVKIYPELQLAYTEKTISIHNNDQRGWNQNQEALFTFHLPEGSVITSLSLWVNGKEEKGLITTRSNAEKAYETIVGVEVRDPSVVKWQEGNTVTVRVFPCTNEEDRIVKIGITSPLPVADNIVSYENIWFEGPENSNAKEIVKVQFMRTPEDLKLPSGFNQEVTNTYLSNRDYQPDWMLSFKKQPLLPHSFSFNGYSYHFAPLKPEIQHFDPKSIYLDVNSSWSQQDFTAALKIFWNKDVYIYDNKFVKVTTQNRNALFEKLSSLTFSLFPIHQVTDLTSALLVTSSTLYSPTLDELKDSEFYNKLKTYCSNNPTPLKVIQIGDNESIYLKSLKELRVIQSIKQDWETLSTLINKEQFIAYPENENSVVISSAGLRIERTTDTSLTNNAPDHLLRLFAYNHLLFKIGNKGMATNSVATNLISEAGITNIVSPVSSLVVLERQSDYDQFNIKKYDNSLGNAAMNSSGAVPEPHEWMLIILIAGVFIYIFYPKLKGFLFLNIHKQ</sequence>
<feature type="transmembrane region" description="Helical" evidence="1">
    <location>
        <begin position="96"/>
        <end position="116"/>
    </location>
</feature>
<dbReference type="eggNOG" id="COG2304">
    <property type="taxonomic scope" value="Bacteria"/>
</dbReference>
<organism evidence="3 4">
    <name type="scientific">Solitalea canadensis (strain ATCC 29591 / DSM 3403 / JCM 21819 / LMG 8368 / NBRC 15130 / NCIMB 12057 / USAM 9D)</name>
    <name type="common">Flexibacter canadensis</name>
    <dbReference type="NCBI Taxonomy" id="929556"/>
    <lineage>
        <taxon>Bacteria</taxon>
        <taxon>Pseudomonadati</taxon>
        <taxon>Bacteroidota</taxon>
        <taxon>Sphingobacteriia</taxon>
        <taxon>Sphingobacteriales</taxon>
        <taxon>Sphingobacteriaceae</taxon>
        <taxon>Solitalea</taxon>
    </lineage>
</organism>
<feature type="transmembrane region" description="Helical" evidence="1">
    <location>
        <begin position="37"/>
        <end position="56"/>
    </location>
</feature>
<feature type="transmembrane region" description="Helical" evidence="1">
    <location>
        <begin position="63"/>
        <end position="84"/>
    </location>
</feature>
<dbReference type="NCBIfam" id="TIGR04477">
    <property type="entry name" value="sorted_by_XrtN"/>
    <property type="match status" value="1"/>
</dbReference>
<dbReference type="KEGG" id="scn:Solca_0501"/>
<feature type="transmembrane region" description="Helical" evidence="1">
    <location>
        <begin position="189"/>
        <end position="211"/>
    </location>
</feature>
<keyword evidence="1" id="KW-0472">Membrane</keyword>
<keyword evidence="1" id="KW-1133">Transmembrane helix</keyword>
<evidence type="ECO:0000259" key="2">
    <source>
        <dbReference type="PROSITE" id="PS51468"/>
    </source>
</evidence>
<reference evidence="3" key="1">
    <citation type="submission" date="2012-02" db="EMBL/GenBank/DDBJ databases">
        <title>The complete genome of Solitalea canadensis DSM 3403.</title>
        <authorList>
            <consortium name="US DOE Joint Genome Institute (JGI-PGF)"/>
            <person name="Lucas S."/>
            <person name="Copeland A."/>
            <person name="Lapidus A."/>
            <person name="Glavina del Rio T."/>
            <person name="Dalin E."/>
            <person name="Tice H."/>
            <person name="Bruce D."/>
            <person name="Goodwin L."/>
            <person name="Pitluck S."/>
            <person name="Peters L."/>
            <person name="Ovchinnikova G."/>
            <person name="Lu M."/>
            <person name="Kyrpides N."/>
            <person name="Mavromatis K."/>
            <person name="Ivanova N."/>
            <person name="Brettin T."/>
            <person name="Detter J.C."/>
            <person name="Han C."/>
            <person name="Larimer F."/>
            <person name="Land M."/>
            <person name="Hauser L."/>
            <person name="Markowitz V."/>
            <person name="Cheng J.-F."/>
            <person name="Hugenholtz P."/>
            <person name="Woyke T."/>
            <person name="Wu D."/>
            <person name="Spring S."/>
            <person name="Schroeder M."/>
            <person name="Kopitz M."/>
            <person name="Brambilla E."/>
            <person name="Klenk H.-P."/>
            <person name="Eisen J.A."/>
        </authorList>
    </citation>
    <scope>NUCLEOTIDE SEQUENCE</scope>
    <source>
        <strain evidence="3">DSM 3403</strain>
    </source>
</reference>
<evidence type="ECO:0000313" key="3">
    <source>
        <dbReference type="EMBL" id="AFD05633.1"/>
    </source>
</evidence>
<name>H8KXV7_SOLCM</name>
<dbReference type="InterPro" id="IPR013694">
    <property type="entry name" value="VIT"/>
</dbReference>
<protein>
    <submittedName>
        <fullName evidence="3">Vault protein inter-alpha-trypsin</fullName>
    </submittedName>
</protein>
<dbReference type="PROSITE" id="PS51468">
    <property type="entry name" value="VIT"/>
    <property type="match status" value="1"/>
</dbReference>
<gene>
    <name evidence="3" type="ordered locus">Solca_0501</name>
</gene>
<feature type="transmembrane region" description="Helical" evidence="1">
    <location>
        <begin position="123"/>
        <end position="145"/>
    </location>
</feature>
<evidence type="ECO:0000313" key="4">
    <source>
        <dbReference type="Proteomes" id="UP000007590"/>
    </source>
</evidence>
<feature type="domain" description="VIT" evidence="2">
    <location>
        <begin position="315"/>
        <end position="448"/>
    </location>
</feature>
<dbReference type="EMBL" id="CP003349">
    <property type="protein sequence ID" value="AFD05633.1"/>
    <property type="molecule type" value="Genomic_DNA"/>
</dbReference>
<keyword evidence="1" id="KW-0812">Transmembrane</keyword>
<feature type="transmembrane region" description="Helical" evidence="1">
    <location>
        <begin position="151"/>
        <end position="177"/>
    </location>
</feature>
<dbReference type="InterPro" id="IPR031005">
    <property type="entry name" value="Sorted_by_XrtN"/>
</dbReference>
<dbReference type="AlphaFoldDB" id="H8KXV7"/>
<dbReference type="RefSeq" id="WP_014678861.1">
    <property type="nucleotide sequence ID" value="NC_017770.1"/>
</dbReference>
<proteinExistence type="predicted"/>
<keyword evidence="4" id="KW-1185">Reference proteome</keyword>
<feature type="transmembrane region" description="Helical" evidence="1">
    <location>
        <begin position="808"/>
        <end position="826"/>
    </location>
</feature>